<keyword evidence="5" id="KW-0808">Transferase</keyword>
<dbReference type="PANTHER" id="PTHR10695:SF46">
    <property type="entry name" value="BIFUNCTIONAL COENZYME A SYNTHASE-RELATED"/>
    <property type="match status" value="1"/>
</dbReference>
<keyword evidence="4" id="KW-0472">Membrane</keyword>
<dbReference type="Proteomes" id="UP000295083">
    <property type="component" value="Unassembled WGS sequence"/>
</dbReference>
<evidence type="ECO:0000256" key="3">
    <source>
        <dbReference type="SAM" id="MobiDB-lite"/>
    </source>
</evidence>
<keyword evidence="1" id="KW-0547">Nucleotide-binding</keyword>
<keyword evidence="4" id="KW-1133">Transmembrane helix</keyword>
<evidence type="ECO:0000256" key="4">
    <source>
        <dbReference type="SAM" id="Phobius"/>
    </source>
</evidence>
<dbReference type="Pfam" id="PF01121">
    <property type="entry name" value="CoaE"/>
    <property type="match status" value="1"/>
</dbReference>
<dbReference type="HAMAP" id="MF_00376">
    <property type="entry name" value="Dephospho_CoA_kinase"/>
    <property type="match status" value="1"/>
</dbReference>
<evidence type="ECO:0000256" key="1">
    <source>
        <dbReference type="ARBA" id="ARBA00022741"/>
    </source>
</evidence>
<dbReference type="PROSITE" id="PS51219">
    <property type="entry name" value="DPCK"/>
    <property type="match status" value="1"/>
</dbReference>
<keyword evidence="4" id="KW-0812">Transmembrane</keyword>
<dbReference type="Gene3D" id="3.40.50.300">
    <property type="entry name" value="P-loop containing nucleotide triphosphate hydrolases"/>
    <property type="match status" value="1"/>
</dbReference>
<dbReference type="EMBL" id="QAPG01000370">
    <property type="protein sequence ID" value="TDZ28977.1"/>
    <property type="molecule type" value="Genomic_DNA"/>
</dbReference>
<name>A0A4R8PTC9_9PEZI</name>
<protein>
    <submittedName>
        <fullName evidence="5">Dephospho-CoA kinase CAB5</fullName>
    </submittedName>
</protein>
<evidence type="ECO:0000313" key="5">
    <source>
        <dbReference type="EMBL" id="TDZ28977.1"/>
    </source>
</evidence>
<dbReference type="GO" id="GO:0004140">
    <property type="term" value="F:dephospho-CoA kinase activity"/>
    <property type="evidence" value="ECO:0007669"/>
    <property type="project" value="InterPro"/>
</dbReference>
<evidence type="ECO:0000256" key="2">
    <source>
        <dbReference type="ARBA" id="ARBA00022840"/>
    </source>
</evidence>
<comment type="caution">
    <text evidence="5">The sequence shown here is derived from an EMBL/GenBank/DDBJ whole genome shotgun (WGS) entry which is preliminary data.</text>
</comment>
<dbReference type="CDD" id="cd02022">
    <property type="entry name" value="DPCK"/>
    <property type="match status" value="1"/>
</dbReference>
<dbReference type="GO" id="GO:0005524">
    <property type="term" value="F:ATP binding"/>
    <property type="evidence" value="ECO:0007669"/>
    <property type="project" value="UniProtKB-KW"/>
</dbReference>
<accession>A0A4R8PTC9</accession>
<dbReference type="NCBIfam" id="TIGR00152">
    <property type="entry name" value="dephospho-CoA kinase"/>
    <property type="match status" value="1"/>
</dbReference>
<keyword evidence="2" id="KW-0067">ATP-binding</keyword>
<keyword evidence="6" id="KW-1185">Reference proteome</keyword>
<sequence>MLFIGLTGSIATGKSTVSTVLSGSPYSIPLIDADVLARQVVEPGTKGYAAIVKHFSSSTPDLLVPASSTMPETGPEGKGRPLNRPALGRRVFGDTEDRKRDRAILNAIVHPSVRTEMYKAIFLAYITGHWAVLLDVPLLFESDLDRLCSTVFVVAVKDPEVQVQRLRARDPHLTPEDAQNRVLSQTDVRLKAKRCEARGPGRGVVLWNDGTKDDLKRDIADAIRHVQSSSPVWWSWLLLACPPLAATLGAWRFWQNIRINKAWAEQENLEKAKL</sequence>
<feature type="transmembrane region" description="Helical" evidence="4">
    <location>
        <begin position="233"/>
        <end position="254"/>
    </location>
</feature>
<proteinExistence type="inferred from homology"/>
<feature type="region of interest" description="Disordered" evidence="3">
    <location>
        <begin position="67"/>
        <end position="93"/>
    </location>
</feature>
<evidence type="ECO:0000313" key="6">
    <source>
        <dbReference type="Proteomes" id="UP000295083"/>
    </source>
</evidence>
<organism evidence="5 6">
    <name type="scientific">Colletotrichum spinosum</name>
    <dbReference type="NCBI Taxonomy" id="1347390"/>
    <lineage>
        <taxon>Eukaryota</taxon>
        <taxon>Fungi</taxon>
        <taxon>Dikarya</taxon>
        <taxon>Ascomycota</taxon>
        <taxon>Pezizomycotina</taxon>
        <taxon>Sordariomycetes</taxon>
        <taxon>Hypocreomycetidae</taxon>
        <taxon>Glomerellales</taxon>
        <taxon>Glomerellaceae</taxon>
        <taxon>Colletotrichum</taxon>
        <taxon>Colletotrichum orbiculare species complex</taxon>
    </lineage>
</organism>
<dbReference type="PANTHER" id="PTHR10695">
    <property type="entry name" value="DEPHOSPHO-COA KINASE-RELATED"/>
    <property type="match status" value="1"/>
</dbReference>
<keyword evidence="5" id="KW-0418">Kinase</keyword>
<dbReference type="SUPFAM" id="SSF52540">
    <property type="entry name" value="P-loop containing nucleoside triphosphate hydrolases"/>
    <property type="match status" value="1"/>
</dbReference>
<dbReference type="InterPro" id="IPR027417">
    <property type="entry name" value="P-loop_NTPase"/>
</dbReference>
<dbReference type="GO" id="GO:0015937">
    <property type="term" value="P:coenzyme A biosynthetic process"/>
    <property type="evidence" value="ECO:0007669"/>
    <property type="project" value="InterPro"/>
</dbReference>
<gene>
    <name evidence="5" type="primary">CAB5</name>
    <name evidence="5" type="ORF">C8035_v007378</name>
</gene>
<dbReference type="FunFam" id="3.40.50.300:FF:001227">
    <property type="entry name" value="Dephospho-CoA kinase CAB5"/>
    <property type="match status" value="1"/>
</dbReference>
<dbReference type="AlphaFoldDB" id="A0A4R8PTC9"/>
<reference evidence="5 6" key="1">
    <citation type="submission" date="2018-11" db="EMBL/GenBank/DDBJ databases">
        <title>Genome sequence and assembly of Colletotrichum spinosum.</title>
        <authorList>
            <person name="Gan P."/>
            <person name="Shirasu K."/>
        </authorList>
    </citation>
    <scope>NUCLEOTIDE SEQUENCE [LARGE SCALE GENOMIC DNA]</scope>
    <source>
        <strain evidence="5 6">CBS 515.97</strain>
    </source>
</reference>
<dbReference type="InterPro" id="IPR001977">
    <property type="entry name" value="Depp_CoAkinase"/>
</dbReference>